<evidence type="ECO:0000313" key="1">
    <source>
        <dbReference type="EMBL" id="EKC71801.1"/>
    </source>
</evidence>
<sequence length="206" mass="22528">MENKLEQLTRKLYDEGLEKGRAEADRVLAEARKEAERIVAEAHAEADSIVRKAQAKAEDVGKNTMTEIALAGRQAVAKIKSEIASLIVARTTSEGVKKASLDPDFIREMLLAVARNWNGAEGGKVELEALLPEAERKTLDAAFEKSAKELLAAGVEVGWSKEVKTGFRVGAKEGGYYISFSDADLEALLSGYLREKVSRMLFKADK</sequence>
<gene>
    <name evidence="1" type="ORF">LEA_07074</name>
</gene>
<dbReference type="AlphaFoldDB" id="K1UJW7"/>
<organism evidence="1">
    <name type="scientific">human gut metagenome</name>
    <dbReference type="NCBI Taxonomy" id="408170"/>
    <lineage>
        <taxon>unclassified sequences</taxon>
        <taxon>metagenomes</taxon>
        <taxon>organismal metagenomes</taxon>
    </lineage>
</organism>
<accession>K1UJW7</accession>
<comment type="caution">
    <text evidence="1">The sequence shown here is derived from an EMBL/GenBank/DDBJ whole genome shotgun (WGS) entry which is preliminary data.</text>
</comment>
<dbReference type="EMBL" id="AJWY01004645">
    <property type="protein sequence ID" value="EKC71801.1"/>
    <property type="molecule type" value="Genomic_DNA"/>
</dbReference>
<reference evidence="1" key="1">
    <citation type="journal article" date="2013" name="Environ. Microbiol.">
        <title>Microbiota from the distal guts of lean and obese adolescents exhibit partial functional redundancy besides clear differences in community structure.</title>
        <authorList>
            <person name="Ferrer M."/>
            <person name="Ruiz A."/>
            <person name="Lanza F."/>
            <person name="Haange S.B."/>
            <person name="Oberbach A."/>
            <person name="Till H."/>
            <person name="Bargiela R."/>
            <person name="Campoy C."/>
            <person name="Segura M.T."/>
            <person name="Richter M."/>
            <person name="von Bergen M."/>
            <person name="Seifert J."/>
            <person name="Suarez A."/>
        </authorList>
    </citation>
    <scope>NUCLEOTIDE SEQUENCE</scope>
</reference>
<protein>
    <submittedName>
        <fullName evidence="1">V-type ATP synthase subunit E</fullName>
    </submittedName>
</protein>
<name>K1UJW7_9ZZZZ</name>
<proteinExistence type="predicted"/>
<dbReference type="Gene3D" id="1.20.5.2950">
    <property type="match status" value="1"/>
</dbReference>